<evidence type="ECO:0000313" key="2">
    <source>
        <dbReference type="Proteomes" id="UP001229421"/>
    </source>
</evidence>
<dbReference type="AlphaFoldDB" id="A0AAD8NZC8"/>
<sequence length="82" mass="9356">MSQKTTIKFASLRRLLPLLPPKHQLKTFLWSKEQVASNKHRSSTLQESYFSLPHCQAWEPSYSYTSPSPCPSITKATTCSIK</sequence>
<evidence type="ECO:0000313" key="1">
    <source>
        <dbReference type="EMBL" id="KAK1426587.1"/>
    </source>
</evidence>
<accession>A0AAD8NZC8</accession>
<dbReference type="EMBL" id="JAUHHV010000004">
    <property type="protein sequence ID" value="KAK1426587.1"/>
    <property type="molecule type" value="Genomic_DNA"/>
</dbReference>
<gene>
    <name evidence="1" type="ORF">QVD17_15263</name>
</gene>
<reference evidence="1" key="1">
    <citation type="journal article" date="2023" name="bioRxiv">
        <title>Improved chromosome-level genome assembly for marigold (Tagetes erecta).</title>
        <authorList>
            <person name="Jiang F."/>
            <person name="Yuan L."/>
            <person name="Wang S."/>
            <person name="Wang H."/>
            <person name="Xu D."/>
            <person name="Wang A."/>
            <person name="Fan W."/>
        </authorList>
    </citation>
    <scope>NUCLEOTIDE SEQUENCE</scope>
    <source>
        <strain evidence="1">WSJ</strain>
        <tissue evidence="1">Leaf</tissue>
    </source>
</reference>
<protein>
    <submittedName>
        <fullName evidence="1">Uncharacterized protein</fullName>
    </submittedName>
</protein>
<proteinExistence type="predicted"/>
<comment type="caution">
    <text evidence="1">The sequence shown here is derived from an EMBL/GenBank/DDBJ whole genome shotgun (WGS) entry which is preliminary data.</text>
</comment>
<keyword evidence="2" id="KW-1185">Reference proteome</keyword>
<dbReference type="Proteomes" id="UP001229421">
    <property type="component" value="Unassembled WGS sequence"/>
</dbReference>
<name>A0AAD8NZC8_TARER</name>
<organism evidence="1 2">
    <name type="scientific">Tagetes erecta</name>
    <name type="common">African marigold</name>
    <dbReference type="NCBI Taxonomy" id="13708"/>
    <lineage>
        <taxon>Eukaryota</taxon>
        <taxon>Viridiplantae</taxon>
        <taxon>Streptophyta</taxon>
        <taxon>Embryophyta</taxon>
        <taxon>Tracheophyta</taxon>
        <taxon>Spermatophyta</taxon>
        <taxon>Magnoliopsida</taxon>
        <taxon>eudicotyledons</taxon>
        <taxon>Gunneridae</taxon>
        <taxon>Pentapetalae</taxon>
        <taxon>asterids</taxon>
        <taxon>campanulids</taxon>
        <taxon>Asterales</taxon>
        <taxon>Asteraceae</taxon>
        <taxon>Asteroideae</taxon>
        <taxon>Heliantheae alliance</taxon>
        <taxon>Tageteae</taxon>
        <taxon>Tagetes</taxon>
    </lineage>
</organism>